<evidence type="ECO:0000259" key="1">
    <source>
        <dbReference type="PROSITE" id="PS51186"/>
    </source>
</evidence>
<dbReference type="Gene3D" id="3.40.630.30">
    <property type="match status" value="1"/>
</dbReference>
<dbReference type="Pfam" id="PF13302">
    <property type="entry name" value="Acetyltransf_3"/>
    <property type="match status" value="1"/>
</dbReference>
<sequence>MCSQEYRLRPVKEEELPILLKWRNSERVRDYLYFDHLITWDEHQAWFRGKNPRYLRMFEWFGKPAGIVSYSDVDLNNNRSLWGFYLGEENLPKGTGMKMLTLGLAYAFETLRFHKVIGEVLAFNHPSIRIHHKLGFRLEGIYAQHVWKAGRFQDVLSFAMLRDDWEKQKES</sequence>
<dbReference type="EMBL" id="JAVDQG010000001">
    <property type="protein sequence ID" value="MDR6224322.1"/>
    <property type="molecule type" value="Genomic_DNA"/>
</dbReference>
<evidence type="ECO:0000313" key="3">
    <source>
        <dbReference type="Proteomes" id="UP001185012"/>
    </source>
</evidence>
<organism evidence="2 3">
    <name type="scientific">Desmospora profundinema</name>
    <dbReference type="NCBI Taxonomy" id="1571184"/>
    <lineage>
        <taxon>Bacteria</taxon>
        <taxon>Bacillati</taxon>
        <taxon>Bacillota</taxon>
        <taxon>Bacilli</taxon>
        <taxon>Bacillales</taxon>
        <taxon>Thermoactinomycetaceae</taxon>
        <taxon>Desmospora</taxon>
    </lineage>
</organism>
<dbReference type="InterPro" id="IPR000182">
    <property type="entry name" value="GNAT_dom"/>
</dbReference>
<accession>A0ABU1IHS1</accession>
<dbReference type="Proteomes" id="UP001185012">
    <property type="component" value="Unassembled WGS sequence"/>
</dbReference>
<evidence type="ECO:0000313" key="2">
    <source>
        <dbReference type="EMBL" id="MDR6224322.1"/>
    </source>
</evidence>
<dbReference type="RefSeq" id="WP_309861501.1">
    <property type="nucleotide sequence ID" value="NZ_JAVDQG010000001.1"/>
</dbReference>
<dbReference type="PANTHER" id="PTHR43415:SF3">
    <property type="entry name" value="GNAT-FAMILY ACETYLTRANSFERASE"/>
    <property type="match status" value="1"/>
</dbReference>
<protein>
    <submittedName>
        <fullName evidence="2">UDP-4-amino-4, 6-dideoxy-N-acetyl-beta-L-altrosamine N-acetyltransferase</fullName>
    </submittedName>
</protein>
<name>A0ABU1IHS1_9BACL</name>
<reference evidence="2 3" key="1">
    <citation type="submission" date="2023-07" db="EMBL/GenBank/DDBJ databases">
        <title>Genomic Encyclopedia of Type Strains, Phase IV (KMG-IV): sequencing the most valuable type-strain genomes for metagenomic binning, comparative biology and taxonomic classification.</title>
        <authorList>
            <person name="Goeker M."/>
        </authorList>
    </citation>
    <scope>NUCLEOTIDE SEQUENCE [LARGE SCALE GENOMIC DNA]</scope>
    <source>
        <strain evidence="2 3">DSM 45903</strain>
    </source>
</reference>
<keyword evidence="3" id="KW-1185">Reference proteome</keyword>
<proteinExistence type="predicted"/>
<dbReference type="SUPFAM" id="SSF55729">
    <property type="entry name" value="Acyl-CoA N-acyltransferases (Nat)"/>
    <property type="match status" value="1"/>
</dbReference>
<comment type="caution">
    <text evidence="2">The sequence shown here is derived from an EMBL/GenBank/DDBJ whole genome shotgun (WGS) entry which is preliminary data.</text>
</comment>
<gene>
    <name evidence="2" type="ORF">JOE21_000310</name>
</gene>
<dbReference type="NCBIfam" id="TIGR03585">
    <property type="entry name" value="PseH"/>
    <property type="match status" value="1"/>
</dbReference>
<dbReference type="PANTHER" id="PTHR43415">
    <property type="entry name" value="SPERMIDINE N(1)-ACETYLTRANSFERASE"/>
    <property type="match status" value="1"/>
</dbReference>
<dbReference type="InterPro" id="IPR020036">
    <property type="entry name" value="PseH"/>
</dbReference>
<dbReference type="InterPro" id="IPR016181">
    <property type="entry name" value="Acyl_CoA_acyltransferase"/>
</dbReference>
<feature type="domain" description="N-acetyltransferase" evidence="1">
    <location>
        <begin position="6"/>
        <end position="163"/>
    </location>
</feature>
<dbReference type="PROSITE" id="PS51186">
    <property type="entry name" value="GNAT"/>
    <property type="match status" value="1"/>
</dbReference>